<dbReference type="PROSITE" id="PS50088">
    <property type="entry name" value="ANK_REPEAT"/>
    <property type="match status" value="2"/>
</dbReference>
<dbReference type="CDD" id="cd18186">
    <property type="entry name" value="BTB_POZ_ZBTB_KLHL-like"/>
    <property type="match status" value="1"/>
</dbReference>
<dbReference type="PROSITE" id="PS50097">
    <property type="entry name" value="BTB"/>
    <property type="match status" value="1"/>
</dbReference>
<evidence type="ECO:0000313" key="5">
    <source>
        <dbReference type="EMBL" id="KAJ3449512.1"/>
    </source>
</evidence>
<dbReference type="AlphaFoldDB" id="A0AAV8A9M8"/>
<sequence>MSYNEQQFRSAIQKSDFTIISSLLLSGFKLNSYLSNGRTPLIEACRKGSPETVRRLINLDCDINKPSLHFGNTALLIAIRFKRIKIIKMLLKHNCDVDLVNVKGWNSLFFAVKFGLLNIVKILLEKNKMNLNQCDHKGRRLFNITSNRAMLNYLAENNKTFEQDFLRLYELKEQTDFVIQTIPVHQTLLELRLHNNINIIDQICSSFPKNHLEIFFRWVYGGVIENEKIVFSISQQFGIVDLSSRNLITDIKSLYHQEKNEIKNSTSKTNFTIFVGEKTIQVHKIVLQARSDLFRCLFLNILGNTNHIKDCSGNSLSTLKTIIHFLYTDTLESFDTDLTILKKELNDAVDYYQLNENSKLHYLL</sequence>
<dbReference type="InterPro" id="IPR036770">
    <property type="entry name" value="Ankyrin_rpt-contain_sf"/>
</dbReference>
<dbReference type="InterPro" id="IPR002110">
    <property type="entry name" value="Ankyrin_rpt"/>
</dbReference>
<dbReference type="SMART" id="SM00248">
    <property type="entry name" value="ANK"/>
    <property type="match status" value="3"/>
</dbReference>
<dbReference type="SUPFAM" id="SSF48403">
    <property type="entry name" value="Ankyrin repeat"/>
    <property type="match status" value="1"/>
</dbReference>
<dbReference type="InterPro" id="IPR000210">
    <property type="entry name" value="BTB/POZ_dom"/>
</dbReference>
<dbReference type="Pfam" id="PF00651">
    <property type="entry name" value="BTB"/>
    <property type="match status" value="1"/>
</dbReference>
<feature type="domain" description="BTB" evidence="4">
    <location>
        <begin position="269"/>
        <end position="335"/>
    </location>
</feature>
<feature type="repeat" description="ANK" evidence="3">
    <location>
        <begin position="70"/>
        <end position="102"/>
    </location>
</feature>
<protein>
    <submittedName>
        <fullName evidence="5">Ankyrin repeat-containing protein</fullName>
    </submittedName>
</protein>
<keyword evidence="1" id="KW-0677">Repeat</keyword>
<evidence type="ECO:0000256" key="1">
    <source>
        <dbReference type="ARBA" id="ARBA00022737"/>
    </source>
</evidence>
<evidence type="ECO:0000256" key="3">
    <source>
        <dbReference type="PROSITE-ProRule" id="PRU00023"/>
    </source>
</evidence>
<evidence type="ECO:0000259" key="4">
    <source>
        <dbReference type="PROSITE" id="PS50097"/>
    </source>
</evidence>
<keyword evidence="2 3" id="KW-0040">ANK repeat</keyword>
<accession>A0AAV8A9M8</accession>
<dbReference type="SMART" id="SM00225">
    <property type="entry name" value="BTB"/>
    <property type="match status" value="1"/>
</dbReference>
<evidence type="ECO:0000313" key="6">
    <source>
        <dbReference type="Proteomes" id="UP001146793"/>
    </source>
</evidence>
<dbReference type="PANTHER" id="PTHR24171">
    <property type="entry name" value="ANKYRIN REPEAT DOMAIN-CONTAINING PROTEIN 39-RELATED"/>
    <property type="match status" value="1"/>
</dbReference>
<dbReference type="InterPro" id="IPR011333">
    <property type="entry name" value="SKP1/BTB/POZ_sf"/>
</dbReference>
<comment type="caution">
    <text evidence="5">The sequence shown here is derived from an EMBL/GenBank/DDBJ whole genome shotgun (WGS) entry which is preliminary data.</text>
</comment>
<reference evidence="5" key="1">
    <citation type="submission" date="2022-08" db="EMBL/GenBank/DDBJ databases">
        <title>Novel sulphate-reducing endosymbionts in the free-living metamonad Anaeramoeba.</title>
        <authorList>
            <person name="Jerlstrom-Hultqvist J."/>
            <person name="Cepicka I."/>
            <person name="Gallot-Lavallee L."/>
            <person name="Salas-Leiva D."/>
            <person name="Curtis B.A."/>
            <person name="Zahonova K."/>
            <person name="Pipaliya S."/>
            <person name="Dacks J."/>
            <person name="Roger A.J."/>
        </authorList>
    </citation>
    <scope>NUCLEOTIDE SEQUENCE</scope>
    <source>
        <strain evidence="5">Busselton2</strain>
    </source>
</reference>
<name>A0AAV8A9M8_9EUKA</name>
<dbReference type="EMBL" id="JANTQA010000012">
    <property type="protein sequence ID" value="KAJ3449512.1"/>
    <property type="molecule type" value="Genomic_DNA"/>
</dbReference>
<evidence type="ECO:0000256" key="2">
    <source>
        <dbReference type="ARBA" id="ARBA00023043"/>
    </source>
</evidence>
<dbReference type="PROSITE" id="PS50297">
    <property type="entry name" value="ANK_REP_REGION"/>
    <property type="match status" value="2"/>
</dbReference>
<feature type="repeat" description="ANK" evidence="3">
    <location>
        <begin position="36"/>
        <end position="68"/>
    </location>
</feature>
<proteinExistence type="predicted"/>
<dbReference type="Gene3D" id="1.25.40.20">
    <property type="entry name" value="Ankyrin repeat-containing domain"/>
    <property type="match status" value="1"/>
</dbReference>
<organism evidence="5 6">
    <name type="scientific">Anaeramoeba flamelloides</name>
    <dbReference type="NCBI Taxonomy" id="1746091"/>
    <lineage>
        <taxon>Eukaryota</taxon>
        <taxon>Metamonada</taxon>
        <taxon>Anaeramoebidae</taxon>
        <taxon>Anaeramoeba</taxon>
    </lineage>
</organism>
<gene>
    <name evidence="5" type="ORF">M0812_05664</name>
</gene>
<dbReference type="Gene3D" id="3.30.710.10">
    <property type="entry name" value="Potassium Channel Kv1.1, Chain A"/>
    <property type="match status" value="1"/>
</dbReference>
<dbReference type="Proteomes" id="UP001146793">
    <property type="component" value="Unassembled WGS sequence"/>
</dbReference>
<dbReference type="SUPFAM" id="SSF54695">
    <property type="entry name" value="POZ domain"/>
    <property type="match status" value="1"/>
</dbReference>
<dbReference type="Pfam" id="PF12796">
    <property type="entry name" value="Ank_2"/>
    <property type="match status" value="1"/>
</dbReference>